<evidence type="ECO:0000259" key="1">
    <source>
        <dbReference type="Pfam" id="PF14908"/>
    </source>
</evidence>
<accession>A0A086JLT8</accession>
<organism evidence="3 4">
    <name type="scientific">Toxoplasma gondii GAB2-2007-GAL-DOM2</name>
    <dbReference type="NCBI Taxonomy" id="1130820"/>
    <lineage>
        <taxon>Eukaryota</taxon>
        <taxon>Sar</taxon>
        <taxon>Alveolata</taxon>
        <taxon>Apicomplexa</taxon>
        <taxon>Conoidasida</taxon>
        <taxon>Coccidia</taxon>
        <taxon>Eucoccidiorida</taxon>
        <taxon>Eimeriorina</taxon>
        <taxon>Sarcocystidae</taxon>
        <taxon>Toxoplasma</taxon>
    </lineage>
</organism>
<feature type="domain" description="CCDC81 HU" evidence="2">
    <location>
        <begin position="137"/>
        <end position="201"/>
    </location>
</feature>
<evidence type="ECO:0000313" key="3">
    <source>
        <dbReference type="EMBL" id="KFG33106.1"/>
    </source>
</evidence>
<dbReference type="EMBL" id="AHZU02001360">
    <property type="protein sequence ID" value="KFG33106.1"/>
    <property type="molecule type" value="Genomic_DNA"/>
</dbReference>
<evidence type="ECO:0008006" key="5">
    <source>
        <dbReference type="Google" id="ProtNLM"/>
    </source>
</evidence>
<evidence type="ECO:0000259" key="2">
    <source>
        <dbReference type="Pfam" id="PF18289"/>
    </source>
</evidence>
<feature type="domain" description="CCDC81 HU" evidence="1">
    <location>
        <begin position="21"/>
        <end position="117"/>
    </location>
</feature>
<name>A0A086JLT8_TOXGO</name>
<dbReference type="Pfam" id="PF18289">
    <property type="entry name" value="HU-CCDC81_euk_2"/>
    <property type="match status" value="1"/>
</dbReference>
<comment type="caution">
    <text evidence="3">The sequence shown here is derived from an EMBL/GenBank/DDBJ whole genome shotgun (WGS) entry which is preliminary data.</text>
</comment>
<dbReference type="Proteomes" id="UP000028837">
    <property type="component" value="Unassembled WGS sequence"/>
</dbReference>
<dbReference type="InterPro" id="IPR040673">
    <property type="entry name" value="CCDC81_HU_dom_2"/>
</dbReference>
<evidence type="ECO:0000313" key="4">
    <source>
        <dbReference type="Proteomes" id="UP000028837"/>
    </source>
</evidence>
<dbReference type="OrthoDB" id="414368at2759"/>
<sequence length="214" mass="24153">MPPIQVRGLVEHVLHLPLQYPGPHQESQRRVTEDLAPVDPTRQLLLIWDAMCDFLSEQVQQGKGVTIKDFGSFIFERRIEATPPKVPELGHAPGEKEAVIPRFVVADTLMKELTRQNPKEDIRRQHISGSIFQTKRMTALNPVPIAAGCYMRRDLVASALSSMFRAIIDLVRTNYDLELNMKFAVIRIRDRALTCSFNKNIQLAAQVSPCLSGP</sequence>
<dbReference type="AlphaFoldDB" id="A0A086JLT8"/>
<protein>
    <recommendedName>
        <fullName evidence="5">CCDC81 HU domain-containing protein</fullName>
    </recommendedName>
</protein>
<reference evidence="3 4" key="1">
    <citation type="submission" date="2014-02" db="EMBL/GenBank/DDBJ databases">
        <authorList>
            <person name="Sibley D."/>
            <person name="Venepally P."/>
            <person name="Karamycheva S."/>
            <person name="Hadjithomas M."/>
            <person name="Khan A."/>
            <person name="Brunk B."/>
            <person name="Roos D."/>
            <person name="Caler E."/>
            <person name="Lorenzi H."/>
        </authorList>
    </citation>
    <scope>NUCLEOTIDE SEQUENCE [LARGE SCALE GENOMIC DNA]</scope>
    <source>
        <strain evidence="3 4">GAB2-2007-GAL-DOM2</strain>
    </source>
</reference>
<dbReference type="InterPro" id="IPR028034">
    <property type="entry name" value="HU-CCDC81"/>
</dbReference>
<gene>
    <name evidence="3" type="ORF">TGDOM2_243560</name>
</gene>
<proteinExistence type="predicted"/>
<dbReference type="Pfam" id="PF14908">
    <property type="entry name" value="HU-CCDC81_euk_1"/>
    <property type="match status" value="1"/>
</dbReference>
<dbReference type="VEuPathDB" id="ToxoDB:TGDOM2_243560"/>